<dbReference type="InterPro" id="IPR007803">
    <property type="entry name" value="Asp/Arg/Pro-Hydrxlase"/>
</dbReference>
<feature type="compositionally biased region" description="Basic residues" evidence="4">
    <location>
        <begin position="178"/>
        <end position="189"/>
    </location>
</feature>
<evidence type="ECO:0000256" key="1">
    <source>
        <dbReference type="ARBA" id="ARBA00007730"/>
    </source>
</evidence>
<dbReference type="PANTHER" id="PTHR46332">
    <property type="entry name" value="ASPARTATE BETA-HYDROXYLASE DOMAIN-CONTAINING PROTEIN 2"/>
    <property type="match status" value="1"/>
</dbReference>
<name>A0A561VZS1_9ACTN</name>
<dbReference type="InterPro" id="IPR027443">
    <property type="entry name" value="IPNS-like_sf"/>
</dbReference>
<feature type="domain" description="Aspartyl/asparaginy/proline hydroxylase" evidence="5">
    <location>
        <begin position="16"/>
        <end position="160"/>
    </location>
</feature>
<gene>
    <name evidence="6" type="ORF">FHU34_112444</name>
</gene>
<dbReference type="AlphaFoldDB" id="A0A561VZS1"/>
<dbReference type="EMBL" id="VIWZ01000001">
    <property type="protein sequence ID" value="TWG17103.1"/>
    <property type="molecule type" value="Genomic_DNA"/>
</dbReference>
<keyword evidence="7" id="KW-1185">Reference proteome</keyword>
<protein>
    <submittedName>
        <fullName evidence="6">Aspartyl/asparaginyl beta-hydroxylase</fullName>
    </submittedName>
</protein>
<dbReference type="SUPFAM" id="SSF51197">
    <property type="entry name" value="Clavaminate synthase-like"/>
    <property type="match status" value="1"/>
</dbReference>
<keyword evidence="3" id="KW-0560">Oxidoreductase</keyword>
<evidence type="ECO:0000259" key="5">
    <source>
        <dbReference type="Pfam" id="PF05118"/>
    </source>
</evidence>
<dbReference type="InterPro" id="IPR051821">
    <property type="entry name" value="Asp/Asn_beta-hydroxylase"/>
</dbReference>
<evidence type="ECO:0000256" key="2">
    <source>
        <dbReference type="ARBA" id="ARBA00022964"/>
    </source>
</evidence>
<dbReference type="OrthoDB" id="21665at2"/>
<comment type="similarity">
    <text evidence="1">Belongs to the aspartyl/asparaginyl beta-hydroxylase family.</text>
</comment>
<dbReference type="Gene3D" id="2.60.120.330">
    <property type="entry name" value="B-lactam Antibiotic, Isopenicillin N Synthase, Chain"/>
    <property type="match status" value="1"/>
</dbReference>
<dbReference type="PANTHER" id="PTHR46332:SF5">
    <property type="entry name" value="ASPARTATE BETA-HYDROXYLASE DOMAIN CONTAINING 2"/>
    <property type="match status" value="1"/>
</dbReference>
<evidence type="ECO:0000313" key="6">
    <source>
        <dbReference type="EMBL" id="TWG17103.1"/>
    </source>
</evidence>
<accession>A0A561VZS1</accession>
<evidence type="ECO:0000256" key="3">
    <source>
        <dbReference type="ARBA" id="ARBA00023002"/>
    </source>
</evidence>
<dbReference type="GeneID" id="300128025"/>
<reference evidence="6 7" key="1">
    <citation type="submission" date="2019-06" db="EMBL/GenBank/DDBJ databases">
        <title>Sequencing the genomes of 1000 actinobacteria strains.</title>
        <authorList>
            <person name="Klenk H.-P."/>
        </authorList>
    </citation>
    <scope>NUCLEOTIDE SEQUENCE [LARGE SCALE GENOMIC DNA]</scope>
    <source>
        <strain evidence="6 7">DSM 45885</strain>
    </source>
</reference>
<evidence type="ECO:0000256" key="4">
    <source>
        <dbReference type="SAM" id="MobiDB-lite"/>
    </source>
</evidence>
<evidence type="ECO:0000313" key="7">
    <source>
        <dbReference type="Proteomes" id="UP000317685"/>
    </source>
</evidence>
<dbReference type="Pfam" id="PF05118">
    <property type="entry name" value="Asp_Arg_Hydrox"/>
    <property type="match status" value="1"/>
</dbReference>
<sequence length="189" mass="21527">MFVNQRQFPFLAELRARWDAIRDECLALPLDTYQPWVQREMYGQGWSVYGLVAFGDRIEEALEACPNTASALTKVPHLTTAGFSRMAPGTHIKPHQGWVTTVYRAHLGLVVPQDCALRVGDETRQWREGETFVFDDTVTHEAWNFGTSDRVVLLFDFVRPGCEDMQQDEPPASVAGFVRRRGRRSGPDR</sequence>
<keyword evidence="2" id="KW-0223">Dioxygenase</keyword>
<proteinExistence type="inferred from homology"/>
<dbReference type="GO" id="GO:0016020">
    <property type="term" value="C:membrane"/>
    <property type="evidence" value="ECO:0007669"/>
    <property type="project" value="TreeGrafter"/>
</dbReference>
<feature type="region of interest" description="Disordered" evidence="4">
    <location>
        <begin position="165"/>
        <end position="189"/>
    </location>
</feature>
<comment type="caution">
    <text evidence="6">The sequence shown here is derived from an EMBL/GenBank/DDBJ whole genome shotgun (WGS) entry which is preliminary data.</text>
</comment>
<dbReference type="GO" id="GO:0051213">
    <property type="term" value="F:dioxygenase activity"/>
    <property type="evidence" value="ECO:0007669"/>
    <property type="project" value="UniProtKB-KW"/>
</dbReference>
<dbReference type="RefSeq" id="WP_145780050.1">
    <property type="nucleotide sequence ID" value="NZ_VIWZ01000001.1"/>
</dbReference>
<organism evidence="6 7">
    <name type="scientific">Micromonospora taraxaci</name>
    <dbReference type="NCBI Taxonomy" id="1316803"/>
    <lineage>
        <taxon>Bacteria</taxon>
        <taxon>Bacillati</taxon>
        <taxon>Actinomycetota</taxon>
        <taxon>Actinomycetes</taxon>
        <taxon>Micromonosporales</taxon>
        <taxon>Micromonosporaceae</taxon>
        <taxon>Micromonospora</taxon>
    </lineage>
</organism>
<dbReference type="Proteomes" id="UP000317685">
    <property type="component" value="Unassembled WGS sequence"/>
</dbReference>